<dbReference type="InterPro" id="IPR003593">
    <property type="entry name" value="AAA+_ATPase"/>
</dbReference>
<feature type="domain" description="ABC transporter" evidence="3">
    <location>
        <begin position="1"/>
        <end position="176"/>
    </location>
</feature>
<dbReference type="SMART" id="SM00382">
    <property type="entry name" value="AAA"/>
    <property type="match status" value="1"/>
</dbReference>
<evidence type="ECO:0000256" key="2">
    <source>
        <dbReference type="ARBA" id="ARBA00022840"/>
    </source>
</evidence>
<dbReference type="InterPro" id="IPR003439">
    <property type="entry name" value="ABC_transporter-like_ATP-bd"/>
</dbReference>
<dbReference type="PROSITE" id="PS00211">
    <property type="entry name" value="ABC_TRANSPORTER_1"/>
    <property type="match status" value="1"/>
</dbReference>
<dbReference type="Gene3D" id="3.40.50.300">
    <property type="entry name" value="P-loop containing nucleotide triphosphate hydrolases"/>
    <property type="match status" value="1"/>
</dbReference>
<name>A0A4Q4HWJ1_ECOLX</name>
<dbReference type="GO" id="GO:0015421">
    <property type="term" value="F:ABC-type oligopeptide transporter activity"/>
    <property type="evidence" value="ECO:0007669"/>
    <property type="project" value="TreeGrafter"/>
</dbReference>
<dbReference type="AlphaFoldDB" id="A0A4Q4HWJ1"/>
<evidence type="ECO:0000259" key="3">
    <source>
        <dbReference type="PROSITE" id="PS50893"/>
    </source>
</evidence>
<feature type="non-terminal residue" evidence="4">
    <location>
        <position position="1"/>
    </location>
</feature>
<protein>
    <submittedName>
        <fullName evidence="4">ATP-binding cassette domain-containing protein</fullName>
    </submittedName>
</protein>
<evidence type="ECO:0000256" key="1">
    <source>
        <dbReference type="ARBA" id="ARBA00022741"/>
    </source>
</evidence>
<gene>
    <name evidence="4" type="ORF">EWK56_27215</name>
</gene>
<dbReference type="GO" id="GO:0005524">
    <property type="term" value="F:ATP binding"/>
    <property type="evidence" value="ECO:0007669"/>
    <property type="project" value="UniProtKB-KW"/>
</dbReference>
<dbReference type="InterPro" id="IPR027417">
    <property type="entry name" value="P-loop_NTPase"/>
</dbReference>
<dbReference type="Pfam" id="PF00005">
    <property type="entry name" value="ABC_tran"/>
    <property type="match status" value="1"/>
</dbReference>
<comment type="caution">
    <text evidence="4">The sequence shown here is derived from an EMBL/GenBank/DDBJ whole genome shotgun (WGS) entry which is preliminary data.</text>
</comment>
<dbReference type="PROSITE" id="PS50893">
    <property type="entry name" value="ABC_TRANSPORTER_2"/>
    <property type="match status" value="1"/>
</dbReference>
<keyword evidence="2 4" id="KW-0067">ATP-binding</keyword>
<dbReference type="RefSeq" id="WP_130091745.1">
    <property type="nucleotide sequence ID" value="NZ_JAINSC010000057.1"/>
</dbReference>
<dbReference type="Proteomes" id="UP000291778">
    <property type="component" value="Unassembled WGS sequence"/>
</dbReference>
<dbReference type="SUPFAM" id="SSF52540">
    <property type="entry name" value="P-loop containing nucleoside triphosphate hydrolases"/>
    <property type="match status" value="1"/>
</dbReference>
<organism evidence="4 5">
    <name type="scientific">Escherichia coli</name>
    <dbReference type="NCBI Taxonomy" id="562"/>
    <lineage>
        <taxon>Bacteria</taxon>
        <taxon>Pseudomonadati</taxon>
        <taxon>Pseudomonadota</taxon>
        <taxon>Gammaproteobacteria</taxon>
        <taxon>Enterobacterales</taxon>
        <taxon>Enterobacteriaceae</taxon>
        <taxon>Escherichia</taxon>
    </lineage>
</organism>
<dbReference type="PANTHER" id="PTHR43394">
    <property type="entry name" value="ATP-DEPENDENT PERMEASE MDL1, MITOCHONDRIAL"/>
    <property type="match status" value="1"/>
</dbReference>
<dbReference type="GO" id="GO:0016887">
    <property type="term" value="F:ATP hydrolysis activity"/>
    <property type="evidence" value="ECO:0007669"/>
    <property type="project" value="InterPro"/>
</dbReference>
<evidence type="ECO:0000313" key="4">
    <source>
        <dbReference type="EMBL" id="RYL74470.1"/>
    </source>
</evidence>
<reference evidence="4 5" key="1">
    <citation type="submission" date="2019-02" db="EMBL/GenBank/DDBJ databases">
        <authorList>
            <person name="Slukin P."/>
            <person name="Fursova N."/>
            <person name="Ermolenko Z."/>
            <person name="Mayskaya N."/>
            <person name="Kislichkina A."/>
            <person name="Mukhina T."/>
            <person name="Sizova A."/>
            <person name="Bogun A."/>
        </authorList>
    </citation>
    <scope>NUCLEOTIDE SEQUENCE [LARGE SCALE GENOMIC DNA]</scope>
    <source>
        <strain evidence="5">SCPM-O-B-8431(U15)</strain>
    </source>
</reference>
<keyword evidence="1" id="KW-0547">Nucleotide-binding</keyword>
<sequence length="176" mass="18844">ETVAVVGASGSGKSTLLMLLARFYDPCSGKIWLNTSEGRQNLRDIRLEALRRRVGIVFEDAFLFAGTVAENIAYGHPQATADDIRRAAAAAGASDFINALPKGFDSLLTERGTNLSGGQRQRIALARALITAPDVLILDDTTSAVDAVTEAEINTALGRYADEGHMLLVIARRRST</sequence>
<dbReference type="GO" id="GO:0090374">
    <property type="term" value="P:oligopeptide export from mitochondrion"/>
    <property type="evidence" value="ECO:0007669"/>
    <property type="project" value="TreeGrafter"/>
</dbReference>
<dbReference type="PANTHER" id="PTHR43394:SF1">
    <property type="entry name" value="ATP-BINDING CASSETTE SUB-FAMILY B MEMBER 10, MITOCHONDRIAL"/>
    <property type="match status" value="1"/>
</dbReference>
<proteinExistence type="predicted"/>
<dbReference type="InterPro" id="IPR039421">
    <property type="entry name" value="Type_1_exporter"/>
</dbReference>
<dbReference type="EMBL" id="SERV01000080">
    <property type="protein sequence ID" value="RYL74470.1"/>
    <property type="molecule type" value="Genomic_DNA"/>
</dbReference>
<feature type="non-terminal residue" evidence="4">
    <location>
        <position position="176"/>
    </location>
</feature>
<evidence type="ECO:0000313" key="5">
    <source>
        <dbReference type="Proteomes" id="UP000291778"/>
    </source>
</evidence>
<dbReference type="InterPro" id="IPR017871">
    <property type="entry name" value="ABC_transporter-like_CS"/>
</dbReference>
<accession>A0A4Q4HWJ1</accession>